<gene>
    <name evidence="6" type="ORF">Adt_45372</name>
</gene>
<comment type="caution">
    <text evidence="6">The sequence shown here is derived from an EMBL/GenBank/DDBJ whole genome shotgun (WGS) entry which is preliminary data.</text>
</comment>
<keyword evidence="4" id="KW-0539">Nucleus</keyword>
<evidence type="ECO:0000256" key="1">
    <source>
        <dbReference type="ARBA" id="ARBA00023015"/>
    </source>
</evidence>
<name>A0ABD1PDN0_9LAMI</name>
<dbReference type="InterPro" id="IPR003441">
    <property type="entry name" value="NAC-dom"/>
</dbReference>
<dbReference type="SUPFAM" id="SSF101941">
    <property type="entry name" value="NAC domain"/>
    <property type="match status" value="1"/>
</dbReference>
<evidence type="ECO:0000259" key="5">
    <source>
        <dbReference type="PROSITE" id="PS51005"/>
    </source>
</evidence>
<dbReference type="InterPro" id="IPR036093">
    <property type="entry name" value="NAC_dom_sf"/>
</dbReference>
<dbReference type="Pfam" id="PF02365">
    <property type="entry name" value="NAM"/>
    <property type="match status" value="1"/>
</dbReference>
<dbReference type="EMBL" id="JBFOLK010000014">
    <property type="protein sequence ID" value="KAL2461952.1"/>
    <property type="molecule type" value="Genomic_DNA"/>
</dbReference>
<dbReference type="PROSITE" id="PS51005">
    <property type="entry name" value="NAC"/>
    <property type="match status" value="1"/>
</dbReference>
<keyword evidence="2" id="KW-0238">DNA-binding</keyword>
<dbReference type="AlphaFoldDB" id="A0ABD1PDN0"/>
<evidence type="ECO:0000256" key="4">
    <source>
        <dbReference type="ARBA" id="ARBA00023242"/>
    </source>
</evidence>
<evidence type="ECO:0000256" key="2">
    <source>
        <dbReference type="ARBA" id="ARBA00023125"/>
    </source>
</evidence>
<dbReference type="Gene3D" id="2.170.150.80">
    <property type="entry name" value="NAC domain"/>
    <property type="match status" value="1"/>
</dbReference>
<sequence length="182" mass="21203">MFSHHGQITDLPIGYRFLPKDEELIDWYLRRKISNGLLPADVIKDIDGSELYGKHPKNVVDNISGHQKSWYFFTHHNEGYDEGENKGIRIVGDGIGFWRGIQAEDSISNSNGEVYASKTHWKYFEGPISKGKRTHWMMEEYRLRNNASTSTNGQERDQDQDKLVLEWVLVRIRKGKIYRNSS</sequence>
<reference evidence="7" key="1">
    <citation type="submission" date="2024-07" db="EMBL/GenBank/DDBJ databases">
        <title>Two chromosome-level genome assemblies of Korean endemic species Abeliophyllum distichum and Forsythia ovata (Oleaceae).</title>
        <authorList>
            <person name="Jang H."/>
        </authorList>
    </citation>
    <scope>NUCLEOTIDE SEQUENCE [LARGE SCALE GENOMIC DNA]</scope>
</reference>
<dbReference type="PANTHER" id="PTHR31719">
    <property type="entry name" value="NAC TRANSCRIPTION FACTOR 56"/>
    <property type="match status" value="1"/>
</dbReference>
<dbReference type="Proteomes" id="UP001604336">
    <property type="component" value="Unassembled WGS sequence"/>
</dbReference>
<organism evidence="6 7">
    <name type="scientific">Abeliophyllum distichum</name>
    <dbReference type="NCBI Taxonomy" id="126358"/>
    <lineage>
        <taxon>Eukaryota</taxon>
        <taxon>Viridiplantae</taxon>
        <taxon>Streptophyta</taxon>
        <taxon>Embryophyta</taxon>
        <taxon>Tracheophyta</taxon>
        <taxon>Spermatophyta</taxon>
        <taxon>Magnoliopsida</taxon>
        <taxon>eudicotyledons</taxon>
        <taxon>Gunneridae</taxon>
        <taxon>Pentapetalae</taxon>
        <taxon>asterids</taxon>
        <taxon>lamiids</taxon>
        <taxon>Lamiales</taxon>
        <taxon>Oleaceae</taxon>
        <taxon>Forsythieae</taxon>
        <taxon>Abeliophyllum</taxon>
    </lineage>
</organism>
<accession>A0ABD1PDN0</accession>
<feature type="domain" description="NAC" evidence="5">
    <location>
        <begin position="11"/>
        <end position="175"/>
    </location>
</feature>
<evidence type="ECO:0000256" key="3">
    <source>
        <dbReference type="ARBA" id="ARBA00023163"/>
    </source>
</evidence>
<evidence type="ECO:0000313" key="7">
    <source>
        <dbReference type="Proteomes" id="UP001604336"/>
    </source>
</evidence>
<dbReference type="GO" id="GO:0003677">
    <property type="term" value="F:DNA binding"/>
    <property type="evidence" value="ECO:0007669"/>
    <property type="project" value="UniProtKB-KW"/>
</dbReference>
<keyword evidence="3" id="KW-0804">Transcription</keyword>
<dbReference type="PANTHER" id="PTHR31719:SF123">
    <property type="entry name" value="NAC DOMAIN-CONTAINING PROTEIN"/>
    <property type="match status" value="1"/>
</dbReference>
<evidence type="ECO:0000313" key="6">
    <source>
        <dbReference type="EMBL" id="KAL2461952.1"/>
    </source>
</evidence>
<keyword evidence="1" id="KW-0805">Transcription regulation</keyword>
<protein>
    <submittedName>
        <fullName evidence="6">NAC domain containing protein 47</fullName>
    </submittedName>
</protein>
<keyword evidence="7" id="KW-1185">Reference proteome</keyword>
<proteinExistence type="predicted"/>